<gene>
    <name evidence="3" type="ORF">BDV95DRAFT_598530</name>
</gene>
<feature type="region of interest" description="Disordered" evidence="1">
    <location>
        <begin position="78"/>
        <end position="123"/>
    </location>
</feature>
<feature type="transmembrane region" description="Helical" evidence="2">
    <location>
        <begin position="42"/>
        <end position="67"/>
    </location>
</feature>
<evidence type="ECO:0000256" key="1">
    <source>
        <dbReference type="SAM" id="MobiDB-lite"/>
    </source>
</evidence>
<keyword evidence="2" id="KW-0472">Membrane</keyword>
<organism evidence="3 4">
    <name type="scientific">Massariosphaeria phaeospora</name>
    <dbReference type="NCBI Taxonomy" id="100035"/>
    <lineage>
        <taxon>Eukaryota</taxon>
        <taxon>Fungi</taxon>
        <taxon>Dikarya</taxon>
        <taxon>Ascomycota</taxon>
        <taxon>Pezizomycotina</taxon>
        <taxon>Dothideomycetes</taxon>
        <taxon>Pleosporomycetidae</taxon>
        <taxon>Pleosporales</taxon>
        <taxon>Pleosporales incertae sedis</taxon>
        <taxon>Massariosphaeria</taxon>
    </lineage>
</organism>
<keyword evidence="2" id="KW-0812">Transmembrane</keyword>
<keyword evidence="4" id="KW-1185">Reference proteome</keyword>
<comment type="caution">
    <text evidence="3">The sequence shown here is derived from an EMBL/GenBank/DDBJ whole genome shotgun (WGS) entry which is preliminary data.</text>
</comment>
<keyword evidence="2" id="KW-1133">Transmembrane helix</keyword>
<dbReference type="Proteomes" id="UP000481861">
    <property type="component" value="Unassembled WGS sequence"/>
</dbReference>
<evidence type="ECO:0000256" key="2">
    <source>
        <dbReference type="SAM" id="Phobius"/>
    </source>
</evidence>
<evidence type="ECO:0000313" key="3">
    <source>
        <dbReference type="EMBL" id="KAF2867017.1"/>
    </source>
</evidence>
<feature type="compositionally biased region" description="Basic residues" evidence="1">
    <location>
        <begin position="114"/>
        <end position="123"/>
    </location>
</feature>
<protein>
    <submittedName>
        <fullName evidence="3">Uncharacterized protein</fullName>
    </submittedName>
</protein>
<proteinExistence type="predicted"/>
<dbReference type="EMBL" id="JAADJZ010000025">
    <property type="protein sequence ID" value="KAF2867017.1"/>
    <property type="molecule type" value="Genomic_DNA"/>
</dbReference>
<accession>A0A7C8I062</accession>
<name>A0A7C8I062_9PLEO</name>
<sequence>MSSKLFLFYWGLLSPEMLLFSLVGCYWLTLCWVPVMAVSYPSVAYAVSAVAISTLILGGTAIVAFWAPVYGTRRAAAEQRPRTLPHQQADAAGASQSLPVPLTPGFDASDRSNWGKRKGGGRE</sequence>
<feature type="transmembrane region" description="Helical" evidence="2">
    <location>
        <begin position="7"/>
        <end position="30"/>
    </location>
</feature>
<evidence type="ECO:0000313" key="4">
    <source>
        <dbReference type="Proteomes" id="UP000481861"/>
    </source>
</evidence>
<reference evidence="3 4" key="1">
    <citation type="submission" date="2020-01" db="EMBL/GenBank/DDBJ databases">
        <authorList>
            <consortium name="DOE Joint Genome Institute"/>
            <person name="Haridas S."/>
            <person name="Albert R."/>
            <person name="Binder M."/>
            <person name="Bloem J."/>
            <person name="Labutti K."/>
            <person name="Salamov A."/>
            <person name="Andreopoulos B."/>
            <person name="Baker S.E."/>
            <person name="Barry K."/>
            <person name="Bills G."/>
            <person name="Bluhm B.H."/>
            <person name="Cannon C."/>
            <person name="Castanera R."/>
            <person name="Culley D.E."/>
            <person name="Daum C."/>
            <person name="Ezra D."/>
            <person name="Gonzalez J.B."/>
            <person name="Henrissat B."/>
            <person name="Kuo A."/>
            <person name="Liang C."/>
            <person name="Lipzen A."/>
            <person name="Lutzoni F."/>
            <person name="Magnuson J."/>
            <person name="Mondo S."/>
            <person name="Nolan M."/>
            <person name="Ohm R."/>
            <person name="Pangilinan J."/>
            <person name="Park H.-J.H."/>
            <person name="Ramirez L."/>
            <person name="Alfaro M."/>
            <person name="Sun H."/>
            <person name="Tritt A."/>
            <person name="Yoshinaga Y."/>
            <person name="Zwiers L.-H.L."/>
            <person name="Turgeon B.G."/>
            <person name="Goodwin S.B."/>
            <person name="Spatafora J.W."/>
            <person name="Crous P.W."/>
            <person name="Grigoriev I.V."/>
        </authorList>
    </citation>
    <scope>NUCLEOTIDE SEQUENCE [LARGE SCALE GENOMIC DNA]</scope>
    <source>
        <strain evidence="3 4">CBS 611.86</strain>
    </source>
</reference>
<dbReference type="AlphaFoldDB" id="A0A7C8I062"/>